<evidence type="ECO:0000256" key="5">
    <source>
        <dbReference type="ARBA" id="ARBA00023141"/>
    </source>
</evidence>
<dbReference type="SUPFAM" id="SSF51735">
    <property type="entry name" value="NAD(P)-binding Rossmann-fold domains"/>
    <property type="match status" value="1"/>
</dbReference>
<dbReference type="EC" id="1.1.1.25" evidence="2"/>
<evidence type="ECO:0000256" key="6">
    <source>
        <dbReference type="ARBA" id="ARBA00049442"/>
    </source>
</evidence>
<comment type="catalytic activity">
    <reaction evidence="6">
        <text>shikimate + NADP(+) = 3-dehydroshikimate + NADPH + H(+)</text>
        <dbReference type="Rhea" id="RHEA:17737"/>
        <dbReference type="ChEBI" id="CHEBI:15378"/>
        <dbReference type="ChEBI" id="CHEBI:16630"/>
        <dbReference type="ChEBI" id="CHEBI:36208"/>
        <dbReference type="ChEBI" id="CHEBI:57783"/>
        <dbReference type="ChEBI" id="CHEBI:58349"/>
        <dbReference type="EC" id="1.1.1.25"/>
    </reaction>
</comment>
<dbReference type="InterPro" id="IPR036291">
    <property type="entry name" value="NAD(P)-bd_dom_sf"/>
</dbReference>
<dbReference type="Pfam" id="PF01487">
    <property type="entry name" value="DHquinase_I"/>
    <property type="match status" value="2"/>
</dbReference>
<keyword evidence="9" id="KW-0456">Lyase</keyword>
<dbReference type="InterPro" id="IPR006151">
    <property type="entry name" value="Shikm_DH/Glu-tRNA_Rdtase"/>
</dbReference>
<dbReference type="SUPFAM" id="SSF53223">
    <property type="entry name" value="Aminoacid dehydrogenase-like, N-terminal domain"/>
    <property type="match status" value="1"/>
</dbReference>
<dbReference type="InterPro" id="IPR013785">
    <property type="entry name" value="Aldolase_TIM"/>
</dbReference>
<protein>
    <recommendedName>
        <fullName evidence="2">shikimate dehydrogenase (NADP(+))</fullName>
        <ecNumber evidence="2">1.1.1.25</ecNumber>
    </recommendedName>
</protein>
<dbReference type="InterPro" id="IPR013708">
    <property type="entry name" value="Shikimate_DH-bd_N"/>
</dbReference>
<dbReference type="CDD" id="cd00502">
    <property type="entry name" value="DHQase_I"/>
    <property type="match status" value="1"/>
</dbReference>
<evidence type="ECO:0000256" key="3">
    <source>
        <dbReference type="ARBA" id="ARBA00022857"/>
    </source>
</evidence>
<dbReference type="RefSeq" id="WP_326928518.1">
    <property type="nucleotide sequence ID" value="NZ_CP123443.1"/>
</dbReference>
<dbReference type="EMBL" id="CP123443">
    <property type="protein sequence ID" value="WGK70307.1"/>
    <property type="molecule type" value="Genomic_DNA"/>
</dbReference>
<keyword evidence="4" id="KW-0560">Oxidoreductase</keyword>
<proteinExistence type="predicted"/>
<evidence type="ECO:0000259" key="7">
    <source>
        <dbReference type="Pfam" id="PF01488"/>
    </source>
</evidence>
<evidence type="ECO:0000313" key="9">
    <source>
        <dbReference type="EMBL" id="WGK70307.1"/>
    </source>
</evidence>
<keyword evidence="5" id="KW-0028">Amino-acid biosynthesis</keyword>
<organism evidence="9 10">
    <name type="scientific">Candidatus Haliotispira prima</name>
    <dbReference type="NCBI Taxonomy" id="3034016"/>
    <lineage>
        <taxon>Bacteria</taxon>
        <taxon>Pseudomonadati</taxon>
        <taxon>Spirochaetota</taxon>
        <taxon>Spirochaetia</taxon>
        <taxon>Spirochaetales</taxon>
        <taxon>Spirochaetaceae</taxon>
        <taxon>Candidatus Haliotispira</taxon>
    </lineage>
</organism>
<evidence type="ECO:0000256" key="1">
    <source>
        <dbReference type="ARBA" id="ARBA00004871"/>
    </source>
</evidence>
<dbReference type="Gene3D" id="3.40.50.720">
    <property type="entry name" value="NAD(P)-binding Rossmann-like Domain"/>
    <property type="match status" value="1"/>
</dbReference>
<dbReference type="PANTHER" id="PTHR21089:SF1">
    <property type="entry name" value="BIFUNCTIONAL 3-DEHYDROQUINATE DEHYDRATASE_SHIKIMATE DEHYDROGENASE, CHLOROPLASTIC"/>
    <property type="match status" value="1"/>
</dbReference>
<dbReference type="Gene3D" id="3.20.20.70">
    <property type="entry name" value="Aldolase class I"/>
    <property type="match status" value="1"/>
</dbReference>
<dbReference type="InterPro" id="IPR022893">
    <property type="entry name" value="Shikimate_DH_fam"/>
</dbReference>
<evidence type="ECO:0000256" key="2">
    <source>
        <dbReference type="ARBA" id="ARBA00012962"/>
    </source>
</evidence>
<dbReference type="GO" id="GO:0003855">
    <property type="term" value="F:3-dehydroquinate dehydratase activity"/>
    <property type="evidence" value="ECO:0007669"/>
    <property type="project" value="UniProtKB-EC"/>
</dbReference>
<dbReference type="Gene3D" id="3.40.50.10860">
    <property type="entry name" value="Leucine Dehydrogenase, chain A, domain 1"/>
    <property type="match status" value="1"/>
</dbReference>
<dbReference type="Pfam" id="PF08501">
    <property type="entry name" value="Shikimate_dh_N"/>
    <property type="match status" value="1"/>
</dbReference>
<dbReference type="InterPro" id="IPR046346">
    <property type="entry name" value="Aminoacid_DH-like_N_sf"/>
</dbReference>
<sequence>MDITAGPQTPSEPNRICLCLNGTSFAENLAILRAEKYFNPSIDLAELRLDFLPDFSDSATIQNTPEQLCRDFSLLSQQTSAWAPVRENTTAPTQFVLTLRKAADGGRCPDSIPDTEYLRLLLCCVESFPPEHLAYVDLDGPILERVNSGPPELRKLCVKLLSRMQQQSAQLIVSIHDFGPLPGMHTAPTASTDENESIAEPINTQLSTQLILKLMAKLEQLLTTLPKTLGISGETKAIFESALPKLALMVSGSKELRSFYRSAHKLKARYQNQAQPRPFILLAMGEFGSSSRILGVCLGNKWTFCSPSNPNSSNPDSGRNFAPVAPGQFSFAELIELYNYRNLSPQTQIYGVVGDPIAHSRSPEIHNPIYRQRGWDAVYLRFRVDNLADFLALGELLPIRGISCTVPHKETLAQLALKGMAMTMPIGLPPSTSRAGQSVKLLGAGNTFCPSEDGSCWLAENTDIEGFLRPLLKLCTRHQITLQGKKAVIIGAGGSARAVVYALLGQGMRCEIYNRTLQKAEELEVLFSAVANLPGKVTKAATLEHGVHIPEDCDLLVQTTSVGMYKADQDTKGQLLDPVTEYRFRSDQIAYDLIYQPPETVFLKRAKDAGALVLNGSAMLKEQALAQIELFGRQQQQENK</sequence>
<dbReference type="SUPFAM" id="SSF51569">
    <property type="entry name" value="Aldolase"/>
    <property type="match status" value="2"/>
</dbReference>
<dbReference type="Pfam" id="PF01488">
    <property type="entry name" value="Shikimate_DH"/>
    <property type="match status" value="1"/>
</dbReference>
<evidence type="ECO:0000259" key="8">
    <source>
        <dbReference type="Pfam" id="PF08501"/>
    </source>
</evidence>
<accession>A0ABY8MJV8</accession>
<evidence type="ECO:0000313" key="10">
    <source>
        <dbReference type="Proteomes" id="UP001228690"/>
    </source>
</evidence>
<dbReference type="InterPro" id="IPR001381">
    <property type="entry name" value="DHquinase_I"/>
</dbReference>
<keyword evidence="3" id="KW-0521">NADP</keyword>
<keyword evidence="5" id="KW-0057">Aromatic amino acid biosynthesis</keyword>
<name>A0ABY8MJV8_9SPIO</name>
<reference evidence="9 10" key="1">
    <citation type="submission" date="2023-04" db="EMBL/GenBank/DDBJ databases">
        <title>Spirochaete genome identified in red abalone sample constitutes a novel genus.</title>
        <authorList>
            <person name="Sharma S.P."/>
            <person name="Purcell C.M."/>
            <person name="Hyde J.R."/>
            <person name="Severin A.J."/>
        </authorList>
    </citation>
    <scope>NUCLEOTIDE SEQUENCE [LARGE SCALE GENOMIC DNA]</scope>
    <source>
        <strain evidence="9 10">SP-2023</strain>
    </source>
</reference>
<comment type="pathway">
    <text evidence="1">Metabolic intermediate biosynthesis; chorismate biosynthesis; chorismate from D-erythrose 4-phosphate and phosphoenolpyruvate: step 4/7.</text>
</comment>
<dbReference type="Proteomes" id="UP001228690">
    <property type="component" value="Chromosome"/>
</dbReference>
<dbReference type="PANTHER" id="PTHR21089">
    <property type="entry name" value="SHIKIMATE DEHYDROGENASE"/>
    <property type="match status" value="1"/>
</dbReference>
<keyword evidence="10" id="KW-1185">Reference proteome</keyword>
<dbReference type="CDD" id="cd01065">
    <property type="entry name" value="NAD_bind_Shikimate_DH"/>
    <property type="match status" value="1"/>
</dbReference>
<feature type="domain" description="Quinate/shikimate 5-dehydrogenase/glutamyl-tRNA reductase" evidence="7">
    <location>
        <begin position="481"/>
        <end position="530"/>
    </location>
</feature>
<feature type="domain" description="Shikimate dehydrogenase substrate binding N-terminal" evidence="8">
    <location>
        <begin position="352"/>
        <end position="416"/>
    </location>
</feature>
<gene>
    <name evidence="9" type="ORF">P0082_05455</name>
</gene>
<evidence type="ECO:0000256" key="4">
    <source>
        <dbReference type="ARBA" id="ARBA00023002"/>
    </source>
</evidence>